<feature type="signal peptide" evidence="6">
    <location>
        <begin position="1"/>
        <end position="18"/>
    </location>
</feature>
<dbReference type="Gene3D" id="6.10.140.2220">
    <property type="match status" value="1"/>
</dbReference>
<evidence type="ECO:0000256" key="6">
    <source>
        <dbReference type="SAM" id="SignalP"/>
    </source>
</evidence>
<evidence type="ECO:0000256" key="1">
    <source>
        <dbReference type="ARBA" id="ARBA00022723"/>
    </source>
</evidence>
<evidence type="ECO:0000256" key="3">
    <source>
        <dbReference type="ARBA" id="ARBA00022833"/>
    </source>
</evidence>
<keyword evidence="5" id="KW-1133">Transmembrane helix</keyword>
<dbReference type="PANTHER" id="PTHR46758">
    <property type="entry name" value="MYND DOMAIN-CONTAINING"/>
    <property type="match status" value="1"/>
</dbReference>
<dbReference type="AlphaFoldDB" id="A0A9W8JBK5"/>
<evidence type="ECO:0000313" key="8">
    <source>
        <dbReference type="EMBL" id="KAJ2932861.1"/>
    </source>
</evidence>
<keyword evidence="1" id="KW-0479">Metal-binding</keyword>
<feature type="transmembrane region" description="Helical" evidence="5">
    <location>
        <begin position="50"/>
        <end position="70"/>
    </location>
</feature>
<dbReference type="SUPFAM" id="SSF144232">
    <property type="entry name" value="HIT/MYND zinc finger-like"/>
    <property type="match status" value="1"/>
</dbReference>
<dbReference type="InterPro" id="IPR044508">
    <property type="entry name" value="At5g50450/At1g67340-like"/>
</dbReference>
<dbReference type="GO" id="GO:0008270">
    <property type="term" value="F:zinc ion binding"/>
    <property type="evidence" value="ECO:0007669"/>
    <property type="project" value="UniProtKB-KW"/>
</dbReference>
<dbReference type="EMBL" id="JANBPK010000757">
    <property type="protein sequence ID" value="KAJ2932861.1"/>
    <property type="molecule type" value="Genomic_DNA"/>
</dbReference>
<keyword evidence="3" id="KW-0862">Zinc</keyword>
<keyword evidence="5" id="KW-0472">Membrane</keyword>
<organism evidence="8 9">
    <name type="scientific">Candolleomyces eurysporus</name>
    <dbReference type="NCBI Taxonomy" id="2828524"/>
    <lineage>
        <taxon>Eukaryota</taxon>
        <taxon>Fungi</taxon>
        <taxon>Dikarya</taxon>
        <taxon>Basidiomycota</taxon>
        <taxon>Agaricomycotina</taxon>
        <taxon>Agaricomycetes</taxon>
        <taxon>Agaricomycetidae</taxon>
        <taxon>Agaricales</taxon>
        <taxon>Agaricineae</taxon>
        <taxon>Psathyrellaceae</taxon>
        <taxon>Candolleomyces</taxon>
    </lineage>
</organism>
<evidence type="ECO:0000313" key="9">
    <source>
        <dbReference type="Proteomes" id="UP001140091"/>
    </source>
</evidence>
<feature type="non-terminal residue" evidence="8">
    <location>
        <position position="1"/>
    </location>
</feature>
<evidence type="ECO:0000256" key="2">
    <source>
        <dbReference type="ARBA" id="ARBA00022771"/>
    </source>
</evidence>
<keyword evidence="2 4" id="KW-0863">Zinc-finger</keyword>
<feature type="chain" id="PRO_5040917712" description="MYND-type domain-containing protein" evidence="6">
    <location>
        <begin position="19"/>
        <end position="519"/>
    </location>
</feature>
<dbReference type="PROSITE" id="PS50865">
    <property type="entry name" value="ZF_MYND_2"/>
    <property type="match status" value="1"/>
</dbReference>
<protein>
    <recommendedName>
        <fullName evidence="7">MYND-type domain-containing protein</fullName>
    </recommendedName>
</protein>
<dbReference type="InterPro" id="IPR002893">
    <property type="entry name" value="Znf_MYND"/>
</dbReference>
<gene>
    <name evidence="8" type="ORF">H1R20_g4220</name>
</gene>
<evidence type="ECO:0000259" key="7">
    <source>
        <dbReference type="PROSITE" id="PS50865"/>
    </source>
</evidence>
<name>A0A9W8JBK5_9AGAR</name>
<sequence length="519" mass="59337">MRVMLWLLIFLLVSRVKAVHLQSLNATEFKQTVDSTVQEEDKPAMKKGEYLAIVLTLSLVLLIILWRCMYHVNRVRHGQSYANPGQRSVAYERSVLRDLERARERQFQREEAERAIGLGHLGCGCGMHAFDTPRCPPPAYVKTPRRSQYASVNLNTLPVLGYMDKPLATEPPQYSRRKPKEALPYLMKALEDRRNLDAILEFAFLAPTKDESVEILEEGVARGKRVLLNEWLGPKAFDDDGDCVGHFWGILETRPYMRVMQALSRMYFETEKHSKAAEVQIEMLRLCPGDNMGVRQGLGSSLIRVERYADALFFAQVWLDTFYDGSSPPRGGTLFKEPKNTLFTETQEKKLSKYCTGELIHTAALASFKLFGDCPQSQQYLRIASKVNPHILVRILGRVTRPTEPNRYPRSMNGPEEAHDYLWISQDLWETEDAWNWANTNPDARATLLKTCSRGGCGVKEASIAQFKRCAACRTVSYCSVECQKLDWKRHKPSCQERQKLAAQIKLFAKPAKDPKRKK</sequence>
<keyword evidence="5" id="KW-0812">Transmembrane</keyword>
<keyword evidence="6" id="KW-0732">Signal</keyword>
<dbReference type="Proteomes" id="UP001140091">
    <property type="component" value="Unassembled WGS sequence"/>
</dbReference>
<feature type="domain" description="MYND-type" evidence="7">
    <location>
        <begin position="454"/>
        <end position="495"/>
    </location>
</feature>
<keyword evidence="9" id="KW-1185">Reference proteome</keyword>
<dbReference type="PANTHER" id="PTHR46758:SF2">
    <property type="entry name" value="OJ1485_B09.11 PROTEIN"/>
    <property type="match status" value="1"/>
</dbReference>
<dbReference type="Pfam" id="PF01753">
    <property type="entry name" value="zf-MYND"/>
    <property type="match status" value="1"/>
</dbReference>
<comment type="caution">
    <text evidence="8">The sequence shown here is derived from an EMBL/GenBank/DDBJ whole genome shotgun (WGS) entry which is preliminary data.</text>
</comment>
<evidence type="ECO:0000256" key="5">
    <source>
        <dbReference type="SAM" id="Phobius"/>
    </source>
</evidence>
<accession>A0A9W8JBK5</accession>
<evidence type="ECO:0000256" key="4">
    <source>
        <dbReference type="PROSITE-ProRule" id="PRU00134"/>
    </source>
</evidence>
<reference evidence="8" key="1">
    <citation type="submission" date="2022-06" db="EMBL/GenBank/DDBJ databases">
        <title>Genome Sequence of Candolleomyces eurysporus.</title>
        <authorList>
            <person name="Buettner E."/>
        </authorList>
    </citation>
    <scope>NUCLEOTIDE SEQUENCE</scope>
    <source>
        <strain evidence="8">VTCC 930004</strain>
    </source>
</reference>
<proteinExistence type="predicted"/>
<dbReference type="OrthoDB" id="432970at2759"/>